<evidence type="ECO:0000313" key="4">
    <source>
        <dbReference type="Proteomes" id="UP000762676"/>
    </source>
</evidence>
<evidence type="ECO:0000256" key="1">
    <source>
        <dbReference type="SAM" id="MobiDB-lite"/>
    </source>
</evidence>
<proteinExistence type="predicted"/>
<comment type="caution">
    <text evidence="3">The sequence shown here is derived from an EMBL/GenBank/DDBJ whole genome shotgun (WGS) entry which is preliminary data.</text>
</comment>
<feature type="transmembrane region" description="Helical" evidence="2">
    <location>
        <begin position="64"/>
        <end position="85"/>
    </location>
</feature>
<protein>
    <recommendedName>
        <fullName evidence="5">BRICHOS domain-containing protein</fullName>
    </recommendedName>
</protein>
<feature type="region of interest" description="Disordered" evidence="1">
    <location>
        <begin position="1"/>
        <end position="30"/>
    </location>
</feature>
<feature type="compositionally biased region" description="Polar residues" evidence="1">
    <location>
        <begin position="9"/>
        <end position="18"/>
    </location>
</feature>
<sequence>MAPPKVTLATKTPTTEPQLSDVPLDEKNDSKLDMPPIALVTVETERRNVQALRARRSQQQCRRLVCGISMIIIIVIATMSTMALVHRFRHHRHRQHLECRFGKHRMPEHVKVDHHNHLIYAKHDHDRKTETPALHMLHEYDRRLIAYKDEDNNICYIDRLDETFEDGYARWLSYEKHGRPEGKMLARVSEKPIEKEVLKHVGDIHIYAHCENATSFWFMEIHKHTESTAMIVHV</sequence>
<keyword evidence="2" id="KW-0472">Membrane</keyword>
<reference evidence="3 4" key="1">
    <citation type="journal article" date="2021" name="Elife">
        <title>Chloroplast acquisition without the gene transfer in kleptoplastic sea slugs, Plakobranchus ocellatus.</title>
        <authorList>
            <person name="Maeda T."/>
            <person name="Takahashi S."/>
            <person name="Yoshida T."/>
            <person name="Shimamura S."/>
            <person name="Takaki Y."/>
            <person name="Nagai Y."/>
            <person name="Toyoda A."/>
            <person name="Suzuki Y."/>
            <person name="Arimoto A."/>
            <person name="Ishii H."/>
            <person name="Satoh N."/>
            <person name="Nishiyama T."/>
            <person name="Hasebe M."/>
            <person name="Maruyama T."/>
            <person name="Minagawa J."/>
            <person name="Obokata J."/>
            <person name="Shigenobu S."/>
        </authorList>
    </citation>
    <scope>NUCLEOTIDE SEQUENCE [LARGE SCALE GENOMIC DNA]</scope>
</reference>
<evidence type="ECO:0000313" key="3">
    <source>
        <dbReference type="EMBL" id="GFR87616.1"/>
    </source>
</evidence>
<gene>
    <name evidence="3" type="ORF">ElyMa_006081400</name>
</gene>
<name>A0AAV4GRC7_9GAST</name>
<dbReference type="EMBL" id="BMAT01012187">
    <property type="protein sequence ID" value="GFR87616.1"/>
    <property type="molecule type" value="Genomic_DNA"/>
</dbReference>
<evidence type="ECO:0000256" key="2">
    <source>
        <dbReference type="SAM" id="Phobius"/>
    </source>
</evidence>
<organism evidence="3 4">
    <name type="scientific">Elysia marginata</name>
    <dbReference type="NCBI Taxonomy" id="1093978"/>
    <lineage>
        <taxon>Eukaryota</taxon>
        <taxon>Metazoa</taxon>
        <taxon>Spiralia</taxon>
        <taxon>Lophotrochozoa</taxon>
        <taxon>Mollusca</taxon>
        <taxon>Gastropoda</taxon>
        <taxon>Heterobranchia</taxon>
        <taxon>Euthyneura</taxon>
        <taxon>Panpulmonata</taxon>
        <taxon>Sacoglossa</taxon>
        <taxon>Placobranchoidea</taxon>
        <taxon>Plakobranchidae</taxon>
        <taxon>Elysia</taxon>
    </lineage>
</organism>
<dbReference type="AlphaFoldDB" id="A0AAV4GRC7"/>
<dbReference type="Proteomes" id="UP000762676">
    <property type="component" value="Unassembled WGS sequence"/>
</dbReference>
<keyword evidence="4" id="KW-1185">Reference proteome</keyword>
<keyword evidence="2" id="KW-1133">Transmembrane helix</keyword>
<keyword evidence="2" id="KW-0812">Transmembrane</keyword>
<accession>A0AAV4GRC7</accession>
<evidence type="ECO:0008006" key="5">
    <source>
        <dbReference type="Google" id="ProtNLM"/>
    </source>
</evidence>